<sequence length="452" mass="51248">MSHCVICFDDGTPKHPLIKPCKTCNLEIHNDCVLNLVSTHIIAKRAAYKSHLFPNHTNPNVVASFDGTLLQDSYFRALIMNTPFDGSESHYFKYFKRGAIISTPPKAALQSNLDTILLRDLDNPMVYIHDVCPQCHSVLSFVSPIKSLVPFRSICNRKILSACESFTTKVKAVYSVTRMLAPHLLCEYGEVLICAVSVIFPLVPWIILGRNIQEYRVEFLNADGISEVIGISDLLALSSYVQTNINLFSCLRLLWLGSNAVETVPSLVRFIALFVKYASDLVYAATFNICYLNWAIETSPQRVAKYINRSAKTHVVADSLGQLSLKDKFWCCTFVDFKKVFVTTWDPSFGSYVLNSTKIASLDAPFDSIFYTLLGIGVGHKLIGKCKPIVRFIYKAVRRYRPVPMEIELCLEYLGYQSVLLAKTLYEFLYVYSEYRSITSYRVFRTVHEGRD</sequence>
<name>A0A1E3NK16_9ASCO</name>
<proteinExistence type="predicted"/>
<dbReference type="GeneID" id="30180910"/>
<organism evidence="1 2">
    <name type="scientific">Pichia membranifaciens NRRL Y-2026</name>
    <dbReference type="NCBI Taxonomy" id="763406"/>
    <lineage>
        <taxon>Eukaryota</taxon>
        <taxon>Fungi</taxon>
        <taxon>Dikarya</taxon>
        <taxon>Ascomycota</taxon>
        <taxon>Saccharomycotina</taxon>
        <taxon>Pichiomycetes</taxon>
        <taxon>Pichiales</taxon>
        <taxon>Pichiaceae</taxon>
        <taxon>Pichia</taxon>
    </lineage>
</organism>
<dbReference type="AlphaFoldDB" id="A0A1E3NK16"/>
<dbReference type="Proteomes" id="UP000094455">
    <property type="component" value="Unassembled WGS sequence"/>
</dbReference>
<protein>
    <submittedName>
        <fullName evidence="1">Uncharacterized protein</fullName>
    </submittedName>
</protein>
<accession>A0A1E3NK16</accession>
<keyword evidence="2" id="KW-1185">Reference proteome</keyword>
<dbReference type="OrthoDB" id="10511406at2759"/>
<dbReference type="EMBL" id="KV454003">
    <property type="protein sequence ID" value="ODQ46460.1"/>
    <property type="molecule type" value="Genomic_DNA"/>
</dbReference>
<dbReference type="RefSeq" id="XP_019017573.1">
    <property type="nucleotide sequence ID" value="XM_019164223.1"/>
</dbReference>
<evidence type="ECO:0000313" key="1">
    <source>
        <dbReference type="EMBL" id="ODQ46460.1"/>
    </source>
</evidence>
<evidence type="ECO:0000313" key="2">
    <source>
        <dbReference type="Proteomes" id="UP000094455"/>
    </source>
</evidence>
<reference evidence="1 2" key="1">
    <citation type="journal article" date="2016" name="Proc. Natl. Acad. Sci. U.S.A.">
        <title>Comparative genomics of biotechnologically important yeasts.</title>
        <authorList>
            <person name="Riley R."/>
            <person name="Haridas S."/>
            <person name="Wolfe K.H."/>
            <person name="Lopes M.R."/>
            <person name="Hittinger C.T."/>
            <person name="Goeker M."/>
            <person name="Salamov A.A."/>
            <person name="Wisecaver J.H."/>
            <person name="Long T.M."/>
            <person name="Calvey C.H."/>
            <person name="Aerts A.L."/>
            <person name="Barry K.W."/>
            <person name="Choi C."/>
            <person name="Clum A."/>
            <person name="Coughlan A.Y."/>
            <person name="Deshpande S."/>
            <person name="Douglass A.P."/>
            <person name="Hanson S.J."/>
            <person name="Klenk H.-P."/>
            <person name="LaButti K.M."/>
            <person name="Lapidus A."/>
            <person name="Lindquist E.A."/>
            <person name="Lipzen A.M."/>
            <person name="Meier-Kolthoff J.P."/>
            <person name="Ohm R.A."/>
            <person name="Otillar R.P."/>
            <person name="Pangilinan J.L."/>
            <person name="Peng Y."/>
            <person name="Rokas A."/>
            <person name="Rosa C.A."/>
            <person name="Scheuner C."/>
            <person name="Sibirny A.A."/>
            <person name="Slot J.C."/>
            <person name="Stielow J.B."/>
            <person name="Sun H."/>
            <person name="Kurtzman C.P."/>
            <person name="Blackwell M."/>
            <person name="Grigoriev I.V."/>
            <person name="Jeffries T.W."/>
        </authorList>
    </citation>
    <scope>NUCLEOTIDE SEQUENCE [LARGE SCALE GENOMIC DNA]</scope>
    <source>
        <strain evidence="1 2">NRRL Y-2026</strain>
    </source>
</reference>
<gene>
    <name evidence="1" type="ORF">PICMEDRAFT_72529</name>
</gene>